<sequence>MNIQLDTQAHKKTAILESTLLLIKEHGFHGTPMSQIAKSAGVAAGTIYHYFESKDELIRELYVYVKDKLADAILKNDDAGRPYRERFLDFWVNQCSFFIENPAFLYFLEQYINSPYAKRFAGSESKQFNTKVKPFVAYGIENGLIRKMDYELLGPIVHGSIVAAAKFHLSGHHAFTTDRLYGMAEVIWDGIKEQESKR</sequence>
<dbReference type="SUPFAM" id="SSF46689">
    <property type="entry name" value="Homeodomain-like"/>
    <property type="match status" value="1"/>
</dbReference>
<reference evidence="4 5" key="1">
    <citation type="submission" date="2018-12" db="EMBL/GenBank/DDBJ databases">
        <title>The Draft Genome Sequence of the Soil Bacterium Pedobacter tournemirensis R1.</title>
        <authorList>
            <person name="He J."/>
        </authorList>
    </citation>
    <scope>NUCLEOTIDE SEQUENCE [LARGE SCALE GENOMIC DNA]</scope>
    <source>
        <strain evidence="4 5">R1</strain>
    </source>
</reference>
<dbReference type="RefSeq" id="WP_128770967.1">
    <property type="nucleotide sequence ID" value="NZ_RXOC01000016.1"/>
</dbReference>
<dbReference type="InterPro" id="IPR001647">
    <property type="entry name" value="HTH_TetR"/>
</dbReference>
<accession>A0A4Q0M4N0</accession>
<dbReference type="PRINTS" id="PR00455">
    <property type="entry name" value="HTHTETR"/>
</dbReference>
<keyword evidence="1 2" id="KW-0238">DNA-binding</keyword>
<evidence type="ECO:0000313" key="5">
    <source>
        <dbReference type="Proteomes" id="UP000290848"/>
    </source>
</evidence>
<evidence type="ECO:0000256" key="1">
    <source>
        <dbReference type="ARBA" id="ARBA00023125"/>
    </source>
</evidence>
<evidence type="ECO:0000259" key="3">
    <source>
        <dbReference type="PROSITE" id="PS50977"/>
    </source>
</evidence>
<name>A0A4Q0M4N0_9SPHI</name>
<dbReference type="GO" id="GO:0003700">
    <property type="term" value="F:DNA-binding transcription factor activity"/>
    <property type="evidence" value="ECO:0007669"/>
    <property type="project" value="TreeGrafter"/>
</dbReference>
<dbReference type="InterPro" id="IPR009057">
    <property type="entry name" value="Homeodomain-like_sf"/>
</dbReference>
<dbReference type="InterPro" id="IPR036271">
    <property type="entry name" value="Tet_transcr_reg_TetR-rel_C_sf"/>
</dbReference>
<dbReference type="InterPro" id="IPR054422">
    <property type="entry name" value="TetR-like_HI_0893_C"/>
</dbReference>
<dbReference type="Pfam" id="PF00440">
    <property type="entry name" value="TetR_N"/>
    <property type="match status" value="1"/>
</dbReference>
<gene>
    <name evidence="4" type="ORF">EKH83_18600</name>
</gene>
<protein>
    <submittedName>
        <fullName evidence="4">TetR/AcrR family transcriptional regulator</fullName>
    </submittedName>
</protein>
<feature type="DNA-binding region" description="H-T-H motif" evidence="2">
    <location>
        <begin position="32"/>
        <end position="51"/>
    </location>
</feature>
<dbReference type="SUPFAM" id="SSF48498">
    <property type="entry name" value="Tetracyclin repressor-like, C-terminal domain"/>
    <property type="match status" value="1"/>
</dbReference>
<dbReference type="Pfam" id="PF22604">
    <property type="entry name" value="TetR_HI_0893_C"/>
    <property type="match status" value="1"/>
</dbReference>
<dbReference type="PROSITE" id="PS50977">
    <property type="entry name" value="HTH_TETR_2"/>
    <property type="match status" value="1"/>
</dbReference>
<evidence type="ECO:0000313" key="4">
    <source>
        <dbReference type="EMBL" id="RXF67596.1"/>
    </source>
</evidence>
<dbReference type="EMBL" id="RXOC01000016">
    <property type="protein sequence ID" value="RXF67596.1"/>
    <property type="molecule type" value="Genomic_DNA"/>
</dbReference>
<comment type="caution">
    <text evidence="4">The sequence shown here is derived from an EMBL/GenBank/DDBJ whole genome shotgun (WGS) entry which is preliminary data.</text>
</comment>
<dbReference type="Gene3D" id="1.10.357.10">
    <property type="entry name" value="Tetracycline Repressor, domain 2"/>
    <property type="match status" value="1"/>
</dbReference>
<dbReference type="GO" id="GO:0000976">
    <property type="term" value="F:transcription cis-regulatory region binding"/>
    <property type="evidence" value="ECO:0007669"/>
    <property type="project" value="TreeGrafter"/>
</dbReference>
<organism evidence="4 5">
    <name type="scientific">Arcticibacter tournemirensis</name>
    <dbReference type="NCBI Taxonomy" id="699437"/>
    <lineage>
        <taxon>Bacteria</taxon>
        <taxon>Pseudomonadati</taxon>
        <taxon>Bacteroidota</taxon>
        <taxon>Sphingobacteriia</taxon>
        <taxon>Sphingobacteriales</taxon>
        <taxon>Sphingobacteriaceae</taxon>
        <taxon>Arcticibacter</taxon>
    </lineage>
</organism>
<dbReference type="InterPro" id="IPR050109">
    <property type="entry name" value="HTH-type_TetR-like_transc_reg"/>
</dbReference>
<dbReference type="AlphaFoldDB" id="A0A4Q0M4N0"/>
<dbReference type="PANTHER" id="PTHR30055:SF207">
    <property type="entry name" value="HTH-TYPE TRANSCRIPTIONAL REPRESSOR FATR"/>
    <property type="match status" value="1"/>
</dbReference>
<feature type="domain" description="HTH tetR-type" evidence="3">
    <location>
        <begin position="9"/>
        <end position="69"/>
    </location>
</feature>
<proteinExistence type="predicted"/>
<dbReference type="PANTHER" id="PTHR30055">
    <property type="entry name" value="HTH-TYPE TRANSCRIPTIONAL REGULATOR RUTR"/>
    <property type="match status" value="1"/>
</dbReference>
<evidence type="ECO:0000256" key="2">
    <source>
        <dbReference type="PROSITE-ProRule" id="PRU00335"/>
    </source>
</evidence>
<dbReference type="Proteomes" id="UP000290848">
    <property type="component" value="Unassembled WGS sequence"/>
</dbReference>